<evidence type="ECO:0000313" key="2">
    <source>
        <dbReference type="Proteomes" id="UP000596929"/>
    </source>
</evidence>
<evidence type="ECO:0008006" key="3">
    <source>
        <dbReference type="Google" id="ProtNLM"/>
    </source>
</evidence>
<organism evidence="1 2">
    <name type="scientific">Clostridium hominis</name>
    <dbReference type="NCBI Taxonomy" id="2763036"/>
    <lineage>
        <taxon>Bacteria</taxon>
        <taxon>Bacillati</taxon>
        <taxon>Bacillota</taxon>
        <taxon>Clostridia</taxon>
        <taxon>Eubacteriales</taxon>
        <taxon>Clostridiaceae</taxon>
        <taxon>Clostridium</taxon>
    </lineage>
</organism>
<protein>
    <recommendedName>
        <fullName evidence="3">Zinc-ribbon domain-containing protein</fullName>
    </recommendedName>
</protein>
<dbReference type="EMBL" id="JACOOO010000013">
    <property type="protein sequence ID" value="MBC5628734.1"/>
    <property type="molecule type" value="Genomic_DNA"/>
</dbReference>
<accession>A0ABR7DBF9</accession>
<keyword evidence="2" id="KW-1185">Reference proteome</keyword>
<comment type="caution">
    <text evidence="1">The sequence shown here is derived from an EMBL/GenBank/DDBJ whole genome shotgun (WGS) entry which is preliminary data.</text>
</comment>
<dbReference type="RefSeq" id="WP_032120153.1">
    <property type="nucleotide sequence ID" value="NZ_JACOOO010000013.1"/>
</dbReference>
<gene>
    <name evidence="1" type="ORF">H8S20_07515</name>
</gene>
<proteinExistence type="predicted"/>
<sequence length="59" mass="6916">MKCVKCGRELDYTIKFCYECGKEVVLREGDFSMPEYSMRDRISIIELFNNAKEKEGLAK</sequence>
<dbReference type="Proteomes" id="UP000596929">
    <property type="component" value="Unassembled WGS sequence"/>
</dbReference>
<evidence type="ECO:0000313" key="1">
    <source>
        <dbReference type="EMBL" id="MBC5628734.1"/>
    </source>
</evidence>
<reference evidence="1 2" key="1">
    <citation type="submission" date="2020-08" db="EMBL/GenBank/DDBJ databases">
        <title>Genome public.</title>
        <authorList>
            <person name="Liu C."/>
            <person name="Sun Q."/>
        </authorList>
    </citation>
    <scope>NUCLEOTIDE SEQUENCE [LARGE SCALE GENOMIC DNA]</scope>
    <source>
        <strain evidence="1 2">NSJ-6</strain>
    </source>
</reference>
<name>A0ABR7DBF9_9CLOT</name>